<organism evidence="5">
    <name type="scientific">Leptolyngbya sp. NK1-12</name>
    <dbReference type="NCBI Taxonomy" id="2547451"/>
    <lineage>
        <taxon>Bacteria</taxon>
        <taxon>Bacillati</taxon>
        <taxon>Cyanobacteriota</taxon>
        <taxon>Cyanophyceae</taxon>
        <taxon>Leptolyngbyales</taxon>
        <taxon>Leptolyngbyaceae</taxon>
        <taxon>Leptolyngbya group</taxon>
        <taxon>Leptolyngbya</taxon>
    </lineage>
</organism>
<name>A0AA96WIE6_9CYAN</name>
<keyword evidence="2" id="KW-0645">Protease</keyword>
<proteinExistence type="inferred from homology"/>
<gene>
    <name evidence="5" type="ORF">HJG54_24665</name>
</gene>
<dbReference type="InterPro" id="IPR016125">
    <property type="entry name" value="Peptidase_C15-like"/>
</dbReference>
<dbReference type="PANTHER" id="PTHR23402">
    <property type="entry name" value="PROTEASE FAMILY C15 PYROGLUTAMYL-PEPTIDASE I-RELATED"/>
    <property type="match status" value="1"/>
</dbReference>
<keyword evidence="3" id="KW-0378">Hydrolase</keyword>
<keyword evidence="4" id="KW-0788">Thiol protease</keyword>
<evidence type="ECO:0000256" key="2">
    <source>
        <dbReference type="ARBA" id="ARBA00022670"/>
    </source>
</evidence>
<dbReference type="RefSeq" id="WP_316431877.1">
    <property type="nucleotide sequence ID" value="NZ_CP053586.1"/>
</dbReference>
<dbReference type="PANTHER" id="PTHR23402:SF1">
    <property type="entry name" value="PYROGLUTAMYL-PEPTIDASE I"/>
    <property type="match status" value="1"/>
</dbReference>
<dbReference type="GO" id="GO:0008234">
    <property type="term" value="F:cysteine-type peptidase activity"/>
    <property type="evidence" value="ECO:0007669"/>
    <property type="project" value="UniProtKB-KW"/>
</dbReference>
<evidence type="ECO:0000256" key="1">
    <source>
        <dbReference type="ARBA" id="ARBA00006641"/>
    </source>
</evidence>
<comment type="similarity">
    <text evidence="1">Belongs to the peptidase C15 family.</text>
</comment>
<dbReference type="EMBL" id="CP053586">
    <property type="protein sequence ID" value="WNZ25714.1"/>
    <property type="molecule type" value="Genomic_DNA"/>
</dbReference>
<reference evidence="5" key="1">
    <citation type="submission" date="2020-05" db="EMBL/GenBank/DDBJ databases">
        <authorList>
            <person name="Zhu T."/>
            <person name="Keshari N."/>
            <person name="Lu X."/>
        </authorList>
    </citation>
    <scope>NUCLEOTIDE SEQUENCE</scope>
    <source>
        <strain evidence="5">NK1-12</strain>
    </source>
</reference>
<dbReference type="Pfam" id="PF01470">
    <property type="entry name" value="Peptidase_C15"/>
    <property type="match status" value="1"/>
</dbReference>
<accession>A0AA96WIE6</accession>
<evidence type="ECO:0000256" key="4">
    <source>
        <dbReference type="ARBA" id="ARBA00022807"/>
    </source>
</evidence>
<evidence type="ECO:0000256" key="3">
    <source>
        <dbReference type="ARBA" id="ARBA00022801"/>
    </source>
</evidence>
<sequence>MARRILLTSFAPWKAHHRGNSSDQLLAEITQIPTLSRSLYCLRYLPVNLPVSRDIIIAKLEQIQPDLVVCCGMAESRSQLNVEAQAVVNNVVLATRLNLKQLTFGLNHTVISYDAGRFVCNSLYHAMLNYLKSCAPYQNGLFVHVPLLTAHNREPIAVDFRQLLERLLTLDH</sequence>
<dbReference type="AlphaFoldDB" id="A0AA96WIE6"/>
<dbReference type="SUPFAM" id="SSF53182">
    <property type="entry name" value="Pyrrolidone carboxyl peptidase (pyroglutamate aminopeptidase)"/>
    <property type="match status" value="1"/>
</dbReference>
<protein>
    <submittedName>
        <fullName evidence="5">Peptidase C15</fullName>
    </submittedName>
</protein>
<evidence type="ECO:0000313" key="5">
    <source>
        <dbReference type="EMBL" id="WNZ25714.1"/>
    </source>
</evidence>
<dbReference type="InterPro" id="IPR036440">
    <property type="entry name" value="Peptidase_C15-like_sf"/>
</dbReference>
<dbReference type="GO" id="GO:0006508">
    <property type="term" value="P:proteolysis"/>
    <property type="evidence" value="ECO:0007669"/>
    <property type="project" value="UniProtKB-KW"/>
</dbReference>
<dbReference type="Gene3D" id="3.40.630.20">
    <property type="entry name" value="Peptidase C15, pyroglutamyl peptidase I-like"/>
    <property type="match status" value="2"/>
</dbReference>